<dbReference type="InterPro" id="IPR003439">
    <property type="entry name" value="ABC_transporter-like_ATP-bd"/>
</dbReference>
<feature type="region of interest" description="Disordered" evidence="9">
    <location>
        <begin position="899"/>
        <end position="933"/>
    </location>
</feature>
<evidence type="ECO:0000256" key="7">
    <source>
        <dbReference type="ARBA" id="ARBA00022989"/>
    </source>
</evidence>
<organism evidence="13 14">
    <name type="scientific">Sporidiobolus salmonicolor</name>
    <name type="common">Yeast-like fungus</name>
    <name type="synonym">Sporobolomyces salmonicolor</name>
    <dbReference type="NCBI Taxonomy" id="5005"/>
    <lineage>
        <taxon>Eukaryota</taxon>
        <taxon>Fungi</taxon>
        <taxon>Dikarya</taxon>
        <taxon>Basidiomycota</taxon>
        <taxon>Pucciniomycotina</taxon>
        <taxon>Microbotryomycetes</taxon>
        <taxon>Sporidiobolales</taxon>
        <taxon>Sporidiobolaceae</taxon>
        <taxon>Sporobolomyces</taxon>
    </lineage>
</organism>
<dbReference type="PROSITE" id="PS00211">
    <property type="entry name" value="ABC_TRANSPORTER_1"/>
    <property type="match status" value="1"/>
</dbReference>
<dbReference type="Pfam" id="PF00005">
    <property type="entry name" value="ABC_tran"/>
    <property type="match status" value="1"/>
</dbReference>
<proteinExistence type="inferred from homology"/>
<evidence type="ECO:0000256" key="5">
    <source>
        <dbReference type="ARBA" id="ARBA00022741"/>
    </source>
</evidence>
<dbReference type="Pfam" id="PF00664">
    <property type="entry name" value="ABC_membrane"/>
    <property type="match status" value="2"/>
</dbReference>
<keyword evidence="14" id="KW-1185">Reference proteome</keyword>
<dbReference type="FunFam" id="3.40.50.300:FF:000163">
    <property type="entry name" value="Multidrug resistance-associated protein member 4"/>
    <property type="match status" value="1"/>
</dbReference>
<feature type="non-terminal residue" evidence="13">
    <location>
        <position position="1"/>
    </location>
</feature>
<evidence type="ECO:0000256" key="8">
    <source>
        <dbReference type="ARBA" id="ARBA00023136"/>
    </source>
</evidence>
<dbReference type="GO" id="GO:0005524">
    <property type="term" value="F:ATP binding"/>
    <property type="evidence" value="ECO:0007669"/>
    <property type="project" value="UniProtKB-KW"/>
</dbReference>
<feature type="domain" description="ABC transmembrane type-1" evidence="12">
    <location>
        <begin position="965"/>
        <end position="1195"/>
    </location>
</feature>
<accession>A0A0D6ENG9</accession>
<evidence type="ECO:0000256" key="2">
    <source>
        <dbReference type="ARBA" id="ARBA00009726"/>
    </source>
</evidence>
<dbReference type="InterPro" id="IPR003593">
    <property type="entry name" value="AAA+_ATPase"/>
</dbReference>
<feature type="domain" description="ABC transporter" evidence="11">
    <location>
        <begin position="625"/>
        <end position="896"/>
    </location>
</feature>
<dbReference type="InterPro" id="IPR036640">
    <property type="entry name" value="ABC1_TM_sf"/>
</dbReference>
<reference evidence="14" key="1">
    <citation type="submission" date="2015-02" db="EMBL/GenBank/DDBJ databases">
        <authorList>
            <person name="Gon?alves P."/>
        </authorList>
    </citation>
    <scope>NUCLEOTIDE SEQUENCE [LARGE SCALE GENOMIC DNA]</scope>
</reference>
<feature type="compositionally biased region" description="Basic and acidic residues" evidence="9">
    <location>
        <begin position="899"/>
        <end position="922"/>
    </location>
</feature>
<dbReference type="CDD" id="cd18597">
    <property type="entry name" value="ABC_6TM_YOR1_D1_like"/>
    <property type="match status" value="1"/>
</dbReference>
<feature type="compositionally biased region" description="Basic and acidic residues" evidence="9">
    <location>
        <begin position="63"/>
        <end position="73"/>
    </location>
</feature>
<dbReference type="GO" id="GO:0016020">
    <property type="term" value="C:membrane"/>
    <property type="evidence" value="ECO:0007669"/>
    <property type="project" value="UniProtKB-SubCell"/>
</dbReference>
<feature type="compositionally biased region" description="Basic and acidic residues" evidence="9">
    <location>
        <begin position="1"/>
        <end position="13"/>
    </location>
</feature>
<keyword evidence="3" id="KW-0813">Transport</keyword>
<dbReference type="EMBL" id="CENE01000015">
    <property type="protein sequence ID" value="CEQ41587.1"/>
    <property type="molecule type" value="Genomic_DNA"/>
</dbReference>
<keyword evidence="8 10" id="KW-0472">Membrane</keyword>
<name>A0A0D6ENG9_SPOSA</name>
<feature type="transmembrane region" description="Helical" evidence="10">
    <location>
        <begin position="375"/>
        <end position="400"/>
    </location>
</feature>
<dbReference type="InterPro" id="IPR011527">
    <property type="entry name" value="ABC1_TM_dom"/>
</dbReference>
<comment type="similarity">
    <text evidence="2">Belongs to the ABC transporter superfamily. ABCC family. Conjugate transporter (TC 3.A.1.208) subfamily.</text>
</comment>
<keyword evidence="5" id="KW-0547">Nucleotide-binding</keyword>
<feature type="transmembrane region" description="Helical" evidence="10">
    <location>
        <begin position="998"/>
        <end position="1023"/>
    </location>
</feature>
<feature type="domain" description="ABC transporter" evidence="11">
    <location>
        <begin position="1309"/>
        <end position="1570"/>
    </location>
</feature>
<keyword evidence="7 10" id="KW-1133">Transmembrane helix</keyword>
<gene>
    <name evidence="13" type="primary">SPOSA6832_03323</name>
</gene>
<dbReference type="InterPro" id="IPR017871">
    <property type="entry name" value="ABC_transporter-like_CS"/>
</dbReference>
<comment type="subcellular location">
    <subcellularLocation>
        <location evidence="1">Membrane</location>
        <topology evidence="1">Multi-pass membrane protein</topology>
    </subcellularLocation>
</comment>
<dbReference type="SUPFAM" id="SSF90123">
    <property type="entry name" value="ABC transporter transmembrane region"/>
    <property type="match status" value="2"/>
</dbReference>
<sequence length="1580" mass="174447">MPARDLDPAKLEAELLASDGGPDRPLHSGDAVTNDQESKADTVSDPTLKGSQESMVHEEEEQDHGKLEDRERGEEVKVRHRWTIFDPFNFKPPPPPPATMDDAPEIGLASANWLSQLTFSWFTPLLVLGYKRELTATDLPKMDYSREAGHLADVFEQHFDRRRRAIEEWNRALDDGSFVPSRWQRRKWRCSSVMGFGRERFLPLRFSFISASSSRLSSLTFTFPSCTGLYKIVGDLAQTTSPLVTRQIIKFVQAAYDAKQAGEAIPPIGKGVGFAVLLFVLQIIYSIFTANTFSRGGQCGVLARGALIAAAYRKALKLSGKSRVQITNSKLVSHISTDISRIDLYVALWQRTGNFENCSSFFHFSWTCILQLAEVIIILLCTIGVSSLAGIAIVIFAMPLQTYAMRELFKGRQSSMKHTDTRIKTISELLTGIKIIKLFAWEVPMIEKVGMSRKRELGGIRKLLTIRAANQAFALSIPVLASVIVFAVYSVTGHKQVRPPVLPVSPGTDHLLSQDPAEIWTSLSWAWTHFLPCSRFIVDHRDRNSLLNLLRFPLMMLPNSLSTITDAYSACKRLTPVFLADELPEQPIVIVEDAKLAVHVKDADFVWESSAPPTQGKGKKGKKGEKADQAESKEDDAQPSGLYDISLEVPRGSLVCVVGSVGSGKSSLLQGMIGEMRKMTGEVVFGFPPTCFTTDFSLLLYYTLPNKVELSAINATLRANVLFGRPFDEKSVVTGLRPTPGYARMLALLLRCMTYESFRPAAGDLTEVGEKGVVLSGGAFRSLARSTTTPKSQVFERSSLICCVAQVLLDDVLSAVDAHVGHHIFSEAIQGVLKDKTRIVYHAFSPQPQATDANLTFVYLPQADLVVVMENGRIVERGHFAELMKSGGAFSRFARDFGVDDQEKKEEEDTDAPPKKGKEGEGKAATGKAGKALQQKEEQASGNIGFKVWRQYAQAANGFITVPCLVLSLFLMGASQVLSNFALTWWQTGDFGLGQSSYIGLYAGLGISTAVFTFLVGVAAVYFGTIASRRLHHSALARVVRAPMSLFDTTPVGRILNRFAKDTDGIDNRLNDSLRMTLVTVAQIIASIVMIAIVYPIFLAPFAALGLFVWMTSSFCPSRFFNLSLSKPLICLARADRASARTIKRHDNVLRSFLYAWFSESLTGLSTIRAFGEQDRFLSGNEKFIDIENRYAVQQPRVKEFETLTLFPWHRAYLLTVVNQRWLSIRIDSMGALFVFIVAIVAVAERTSIPSSKTGLILSFLRQTAEVENNMASVERLCHYSNELEQEAPPQIAETSPPPTWPDQGAVSIKNIELRYRPELPPVLRNVSLDIRPGEKIGVVGRTGAGKSSLTLALFRMVEISSGQISVDGIDISKLGLTQLRERLSIIPQDPLLFNGTLRSNLDPFNLYDDARLWDALRRSWLVEREAAVDGSGQVSRFTLDTAVEDEGANMSVGERSLVSLARALVKDARIVVLECAFSPGSFTGLLTDSYVVGCCSEATASVDLSTDARIQATIRSEFKDKTLICIAHRIATIINYDRILVLSKGAVEAFDTPLALFDEAGDFHSNISREDIIAAQRRT</sequence>
<dbReference type="SUPFAM" id="SSF52540">
    <property type="entry name" value="P-loop containing nucleoside triphosphate hydrolases"/>
    <property type="match status" value="2"/>
</dbReference>
<feature type="transmembrane region" description="Helical" evidence="10">
    <location>
        <begin position="472"/>
        <end position="492"/>
    </location>
</feature>
<dbReference type="PANTHER" id="PTHR24223:SF456">
    <property type="entry name" value="MULTIDRUG RESISTANCE-ASSOCIATED PROTEIN LETHAL(2)03659"/>
    <property type="match status" value="1"/>
</dbReference>
<dbReference type="PROSITE" id="PS50893">
    <property type="entry name" value="ABC_TRANSPORTER_2"/>
    <property type="match status" value="2"/>
</dbReference>
<dbReference type="Proteomes" id="UP000243876">
    <property type="component" value="Unassembled WGS sequence"/>
</dbReference>
<evidence type="ECO:0000256" key="4">
    <source>
        <dbReference type="ARBA" id="ARBA00022692"/>
    </source>
</evidence>
<dbReference type="SMART" id="SM00382">
    <property type="entry name" value="AAA"/>
    <property type="match status" value="2"/>
</dbReference>
<dbReference type="InterPro" id="IPR027417">
    <property type="entry name" value="P-loop_NTPase"/>
</dbReference>
<dbReference type="Gene3D" id="3.40.50.300">
    <property type="entry name" value="P-loop containing nucleotide triphosphate hydrolases"/>
    <property type="match status" value="2"/>
</dbReference>
<feature type="domain" description="ABC transmembrane type-1" evidence="12">
    <location>
        <begin position="232"/>
        <end position="508"/>
    </location>
</feature>
<feature type="transmembrane region" description="Helical" evidence="10">
    <location>
        <begin position="1078"/>
        <end position="1111"/>
    </location>
</feature>
<evidence type="ECO:0000256" key="3">
    <source>
        <dbReference type="ARBA" id="ARBA00022448"/>
    </source>
</evidence>
<feature type="region of interest" description="Disordered" evidence="9">
    <location>
        <begin position="609"/>
        <end position="638"/>
    </location>
</feature>
<keyword evidence="4 10" id="KW-0812">Transmembrane</keyword>
<evidence type="ECO:0000313" key="14">
    <source>
        <dbReference type="Proteomes" id="UP000243876"/>
    </source>
</evidence>
<protein>
    <submittedName>
        <fullName evidence="13">SPOSA6832_03323-mRNA-1:cds</fullName>
    </submittedName>
</protein>
<dbReference type="CDD" id="cd03244">
    <property type="entry name" value="ABCC_MRP_domain2"/>
    <property type="match status" value="1"/>
</dbReference>
<feature type="region of interest" description="Disordered" evidence="9">
    <location>
        <begin position="1"/>
        <end position="73"/>
    </location>
</feature>
<feature type="transmembrane region" description="Helical" evidence="10">
    <location>
        <begin position="956"/>
        <end position="978"/>
    </location>
</feature>
<evidence type="ECO:0000259" key="11">
    <source>
        <dbReference type="PROSITE" id="PS50893"/>
    </source>
</evidence>
<keyword evidence="6" id="KW-0067">ATP-binding</keyword>
<evidence type="ECO:0000256" key="6">
    <source>
        <dbReference type="ARBA" id="ARBA00022840"/>
    </source>
</evidence>
<dbReference type="CDD" id="cd18606">
    <property type="entry name" value="ABC_6TM_YOR1_D2_like"/>
    <property type="match status" value="1"/>
</dbReference>
<dbReference type="GO" id="GO:0016887">
    <property type="term" value="F:ATP hydrolysis activity"/>
    <property type="evidence" value="ECO:0007669"/>
    <property type="project" value="InterPro"/>
</dbReference>
<dbReference type="InterPro" id="IPR050173">
    <property type="entry name" value="ABC_transporter_C-like"/>
</dbReference>
<dbReference type="PROSITE" id="PS50929">
    <property type="entry name" value="ABC_TM1F"/>
    <property type="match status" value="2"/>
</dbReference>
<dbReference type="PANTHER" id="PTHR24223">
    <property type="entry name" value="ATP-BINDING CASSETTE SUB-FAMILY C"/>
    <property type="match status" value="1"/>
</dbReference>
<feature type="compositionally biased region" description="Basic and acidic residues" evidence="9">
    <location>
        <begin position="624"/>
        <end position="636"/>
    </location>
</feature>
<dbReference type="OrthoDB" id="6500128at2759"/>
<evidence type="ECO:0000256" key="10">
    <source>
        <dbReference type="SAM" id="Phobius"/>
    </source>
</evidence>
<dbReference type="Gene3D" id="1.20.1560.10">
    <property type="entry name" value="ABC transporter type 1, transmembrane domain"/>
    <property type="match status" value="2"/>
</dbReference>
<evidence type="ECO:0000256" key="9">
    <source>
        <dbReference type="SAM" id="MobiDB-lite"/>
    </source>
</evidence>
<dbReference type="GO" id="GO:0140359">
    <property type="term" value="F:ABC-type transporter activity"/>
    <property type="evidence" value="ECO:0007669"/>
    <property type="project" value="InterPro"/>
</dbReference>
<evidence type="ECO:0000259" key="12">
    <source>
        <dbReference type="PROSITE" id="PS50929"/>
    </source>
</evidence>
<evidence type="ECO:0000313" key="13">
    <source>
        <dbReference type="EMBL" id="CEQ41587.1"/>
    </source>
</evidence>
<feature type="compositionally biased region" description="Low complexity" evidence="9">
    <location>
        <begin position="923"/>
        <end position="932"/>
    </location>
</feature>
<evidence type="ECO:0000256" key="1">
    <source>
        <dbReference type="ARBA" id="ARBA00004141"/>
    </source>
</evidence>